<feature type="transmembrane region" description="Helical" evidence="4">
    <location>
        <begin position="520"/>
        <end position="539"/>
    </location>
</feature>
<keyword evidence="4" id="KW-1133">Transmembrane helix</keyword>
<dbReference type="PANTHER" id="PTHR19848">
    <property type="entry name" value="WD40 REPEAT PROTEIN"/>
    <property type="match status" value="1"/>
</dbReference>
<evidence type="ECO:0000256" key="4">
    <source>
        <dbReference type="SAM" id="Phobius"/>
    </source>
</evidence>
<evidence type="ECO:0000313" key="7">
    <source>
        <dbReference type="Proteomes" id="UP000013968"/>
    </source>
</evidence>
<reference evidence="6 7" key="1">
    <citation type="journal article" date="2013" name="BMC Genomics">
        <title>ContigScape: a Cytoscape plugin facilitating microbial genome gap closing.</title>
        <authorList>
            <person name="Tang B."/>
            <person name="Wang Q."/>
            <person name="Yang M."/>
            <person name="Xie F."/>
            <person name="Zhu Y."/>
            <person name="Zhuo Y."/>
            <person name="Wang S."/>
            <person name="Gao H."/>
            <person name="Ding X."/>
            <person name="Zhang L."/>
            <person name="Zhao G."/>
            <person name="Zheng H."/>
        </authorList>
    </citation>
    <scope>NUCLEOTIDE SEQUENCE [LARGE SCALE GENOMIC DNA]</scope>
    <source>
        <strain evidence="6 7">HCCB10007</strain>
    </source>
</reference>
<organism evidence="6 7">
    <name type="scientific">Amycolatopsis keratiniphila</name>
    <dbReference type="NCBI Taxonomy" id="129921"/>
    <lineage>
        <taxon>Bacteria</taxon>
        <taxon>Bacillati</taxon>
        <taxon>Actinomycetota</taxon>
        <taxon>Actinomycetes</taxon>
        <taxon>Pseudonocardiales</taxon>
        <taxon>Pseudonocardiaceae</taxon>
        <taxon>Amycolatopsis</taxon>
        <taxon>Amycolatopsis japonica group</taxon>
    </lineage>
</organism>
<dbReference type="Pfam" id="PF13560">
    <property type="entry name" value="HTH_31"/>
    <property type="match status" value="1"/>
</dbReference>
<keyword evidence="2" id="KW-0677">Repeat</keyword>
<feature type="repeat" description="WD" evidence="3">
    <location>
        <begin position="912"/>
        <end position="945"/>
    </location>
</feature>
<evidence type="ECO:0000256" key="3">
    <source>
        <dbReference type="PROSITE-ProRule" id="PRU00221"/>
    </source>
</evidence>
<feature type="repeat" description="WD" evidence="3">
    <location>
        <begin position="957"/>
        <end position="996"/>
    </location>
</feature>
<feature type="repeat" description="WD" evidence="3">
    <location>
        <begin position="694"/>
        <end position="735"/>
    </location>
</feature>
<dbReference type="SMART" id="SM00320">
    <property type="entry name" value="WD40"/>
    <property type="match status" value="14"/>
</dbReference>
<dbReference type="HOGENOM" id="CLU_002352_0_2_11"/>
<dbReference type="InterPro" id="IPR020472">
    <property type="entry name" value="WD40_PAC1"/>
</dbReference>
<dbReference type="Proteomes" id="UP000013968">
    <property type="component" value="Chromosome"/>
</dbReference>
<dbReference type="KEGG" id="aoi:AORI_3327"/>
<dbReference type="PRINTS" id="PR00320">
    <property type="entry name" value="GPROTEINBRPT"/>
</dbReference>
<dbReference type="CDD" id="cd00200">
    <property type="entry name" value="WD40"/>
    <property type="match status" value="2"/>
</dbReference>
<dbReference type="Pfam" id="PF20703">
    <property type="entry name" value="nSTAND1"/>
    <property type="match status" value="1"/>
</dbReference>
<evidence type="ECO:0000256" key="1">
    <source>
        <dbReference type="ARBA" id="ARBA00022574"/>
    </source>
</evidence>
<feature type="repeat" description="WD" evidence="3">
    <location>
        <begin position="874"/>
        <end position="906"/>
    </location>
</feature>
<dbReference type="InterPro" id="IPR001387">
    <property type="entry name" value="Cro/C1-type_HTH"/>
</dbReference>
<dbReference type="PROSITE" id="PS50082">
    <property type="entry name" value="WD_REPEATS_2"/>
    <property type="match status" value="12"/>
</dbReference>
<feature type="repeat" description="WD" evidence="3">
    <location>
        <begin position="1134"/>
        <end position="1175"/>
    </location>
</feature>
<gene>
    <name evidence="6" type="ORF">AORI_3327</name>
</gene>
<dbReference type="InterPro" id="IPR027417">
    <property type="entry name" value="P-loop_NTPase"/>
</dbReference>
<dbReference type="PROSITE" id="PS50294">
    <property type="entry name" value="WD_REPEATS_REGION"/>
    <property type="match status" value="12"/>
</dbReference>
<dbReference type="SMART" id="SM00530">
    <property type="entry name" value="HTH_XRE"/>
    <property type="match status" value="1"/>
</dbReference>
<dbReference type="PATRIC" id="fig|1156913.3.peg.3407"/>
<dbReference type="InterPro" id="IPR001680">
    <property type="entry name" value="WD40_rpt"/>
</dbReference>
<keyword evidence="1 3" id="KW-0853">WD repeat</keyword>
<dbReference type="Pfam" id="PF00400">
    <property type="entry name" value="WD40"/>
    <property type="match status" value="12"/>
</dbReference>
<evidence type="ECO:0000259" key="5">
    <source>
        <dbReference type="SMART" id="SM00530"/>
    </source>
</evidence>
<name>R4T4J8_9PSEU</name>
<dbReference type="InterPro" id="IPR036322">
    <property type="entry name" value="WD40_repeat_dom_sf"/>
</dbReference>
<dbReference type="PANTHER" id="PTHR19848:SF8">
    <property type="entry name" value="F-BOX AND WD REPEAT DOMAIN CONTAINING 7"/>
    <property type="match status" value="1"/>
</dbReference>
<feature type="repeat" description="WD" evidence="3">
    <location>
        <begin position="1179"/>
        <end position="1220"/>
    </location>
</feature>
<accession>R4T4J8</accession>
<evidence type="ECO:0000313" key="6">
    <source>
        <dbReference type="EMBL" id="AGM05912.1"/>
    </source>
</evidence>
<feature type="repeat" description="WD" evidence="3">
    <location>
        <begin position="1089"/>
        <end position="1130"/>
    </location>
</feature>
<feature type="domain" description="HTH cro/C1-type" evidence="5">
    <location>
        <begin position="7"/>
        <end position="63"/>
    </location>
</feature>
<feature type="repeat" description="WD" evidence="3">
    <location>
        <begin position="739"/>
        <end position="780"/>
    </location>
</feature>
<feature type="repeat" description="WD" evidence="3">
    <location>
        <begin position="784"/>
        <end position="819"/>
    </location>
</feature>
<dbReference type="CDD" id="cd00093">
    <property type="entry name" value="HTH_XRE"/>
    <property type="match status" value="1"/>
</dbReference>
<dbReference type="AlphaFoldDB" id="R4T4J8"/>
<sequence length="1248" mass="133259">MLAFAADLRRLRERAGSPPYRELSRRAHYSAGTLSDAANGRKLPSLAVTLAYVRACGGDPVAWQARWHELAILPRPDDDVDTTAASEGGLAPYAGLSSLGPEDADRFCGRDRLLERLERTVRDHRLVVVVGASGAGKSSLLRAGLVPAAGCGALAGGCSWATQVFTPGPRPLHAFTAVLNDSAAVLGEQGGCRVDGVTGHSDVSEFLLVVDQFEEVFTLCQDDRERDRFVDRVVATPLDSDSRIRVVIGVRADFYGHCVRYPALAAALQDAQVLVGPMSVDELRQVITEPAVKAGYRVENALVARLVAEATGQAGALPLLSHALLETWRRRHGTTLTLVAYESTGGIQHALAQTAESVYTALTPSQQARAQQVFGRLVALGEGTGDTKRRVPRDELDSDDDTAVVLERLAAARLLVLDEHGIELTHEALIRSWPRLRDWLDGDRDGLRLHRSLTSATDTWESHGRDDEAVYRGARLDAAEDFAATHPLTERESRFLAASRAVRDRDRATARRRTRRLRQLVALLSVLLIVAVTAIGAAVRGSAIVTEQRNDALSRNAAFQATALRTADPPLAAQLGLAAYRLAPTTEARSSLLSTFATPYAIKLDDSFGRFENGQFSPDGRLAAVGGERAEVKVYDLTVPRRPTRLATIPGLGASVVAVAFSPDGRLLGAVGTDGSLRLWDLADPRRPVPLATVTAHTGTAYGVAFAAQGRLLATAGSDQLVRLWDLADPRQPTALATLAGHTDVVGQVAFSPDGRWLASASEDDTAGLWDVTDPHRPQRRAALTAHHDNVESVAFSPDGRVLATAGYDHRVRLWSLDNPAAPVQLAALTGHDDIVTSVAFAPDGRTIAAGGGDHTVRLWNITEPRSPQSMTALTGHTGAIRSVAFGPHGHTVLSTSADQTVQLTDQPGPVLSGHAGSLNAIALSADGRIAAVGAENGTAHVWDLADPFHPIARATLTGHTGPILATAMKSTLLATGSVDKTVRLWTLTDPAHPRALPRAIPHGGTVRALAFHPRAAMVAVAGDEQIVRLWDLTDPAQPRLRAELPGLTDAIPAIAFSPDGRTLAAAATHSVWLYDLIDPQRPARLVEIAGHTNRVSAVAFNPDGHTLATASLDRTARLWNVTARQSPEPLATLTGHTDAVAAVVFSPDGRTLATAGHDLTARLWNVTDLRAPTRPTVLSGHVARLHALAFHPGGHLLLTAGQDHDGRIWHTDPQQVTDRICATARGAITQTEWEQSFPGIDYQPPCR</sequence>
<dbReference type="EMBL" id="CP003410">
    <property type="protein sequence ID" value="AGM05912.1"/>
    <property type="molecule type" value="Genomic_DNA"/>
</dbReference>
<protein>
    <recommendedName>
        <fullName evidence="5">HTH cro/C1-type domain-containing protein</fullName>
    </recommendedName>
</protein>
<keyword evidence="4" id="KW-0472">Membrane</keyword>
<dbReference type="SUPFAM" id="SSF50978">
    <property type="entry name" value="WD40 repeat-like"/>
    <property type="match status" value="2"/>
</dbReference>
<feature type="repeat" description="WD" evidence="3">
    <location>
        <begin position="649"/>
        <end position="682"/>
    </location>
</feature>
<keyword evidence="4" id="KW-0812">Transmembrane</keyword>
<dbReference type="SUPFAM" id="SSF52540">
    <property type="entry name" value="P-loop containing nucleoside triphosphate hydrolases"/>
    <property type="match status" value="1"/>
</dbReference>
<dbReference type="Gene3D" id="3.40.50.300">
    <property type="entry name" value="P-loop containing nucleotide triphosphate hydrolases"/>
    <property type="match status" value="1"/>
</dbReference>
<feature type="repeat" description="WD" evidence="3">
    <location>
        <begin position="829"/>
        <end position="870"/>
    </location>
</feature>
<dbReference type="InterPro" id="IPR015943">
    <property type="entry name" value="WD40/YVTN_repeat-like_dom_sf"/>
</dbReference>
<dbReference type="Gene3D" id="2.130.10.10">
    <property type="entry name" value="YVTN repeat-like/Quinoprotein amine dehydrogenase"/>
    <property type="match status" value="6"/>
</dbReference>
<dbReference type="InterPro" id="IPR049052">
    <property type="entry name" value="nSTAND1"/>
</dbReference>
<dbReference type="PROSITE" id="PS00678">
    <property type="entry name" value="WD_REPEATS_1"/>
    <property type="match status" value="6"/>
</dbReference>
<proteinExistence type="predicted"/>
<feature type="repeat" description="WD" evidence="3">
    <location>
        <begin position="1000"/>
        <end position="1041"/>
    </location>
</feature>
<evidence type="ECO:0000256" key="2">
    <source>
        <dbReference type="ARBA" id="ARBA00022737"/>
    </source>
</evidence>
<keyword evidence="7" id="KW-1185">Reference proteome</keyword>
<dbReference type="InterPro" id="IPR019775">
    <property type="entry name" value="WD40_repeat_CS"/>
</dbReference>